<reference evidence="2 3" key="1">
    <citation type="submission" date="2020-12" db="EMBL/GenBank/DDBJ databases">
        <title>YIM B01967 draft genome.</title>
        <authorList>
            <person name="Yan X."/>
        </authorList>
    </citation>
    <scope>NUCLEOTIDE SEQUENCE [LARGE SCALE GENOMIC DNA]</scope>
    <source>
        <strain evidence="2 3">YIM B01967</strain>
    </source>
</reference>
<dbReference type="Proteomes" id="UP000618943">
    <property type="component" value="Unassembled WGS sequence"/>
</dbReference>
<feature type="transmembrane region" description="Helical" evidence="1">
    <location>
        <begin position="7"/>
        <end position="25"/>
    </location>
</feature>
<dbReference type="EMBL" id="JAEOAH010000004">
    <property type="protein sequence ID" value="MBK3494000.1"/>
    <property type="molecule type" value="Genomic_DNA"/>
</dbReference>
<keyword evidence="3" id="KW-1185">Reference proteome</keyword>
<name>A0ABS1H3L4_9BACL</name>
<accession>A0ABS1H3L4</accession>
<gene>
    <name evidence="2" type="ORF">JFL43_03820</name>
</gene>
<evidence type="ECO:0000256" key="1">
    <source>
        <dbReference type="SAM" id="Phobius"/>
    </source>
</evidence>
<keyword evidence="1" id="KW-1133">Transmembrane helix</keyword>
<dbReference type="RefSeq" id="WP_200748016.1">
    <property type="nucleotide sequence ID" value="NZ_JAEOAH010000004.1"/>
</dbReference>
<evidence type="ECO:0000313" key="3">
    <source>
        <dbReference type="Proteomes" id="UP000618943"/>
    </source>
</evidence>
<comment type="caution">
    <text evidence="2">The sequence shown here is derived from an EMBL/GenBank/DDBJ whole genome shotgun (WGS) entry which is preliminary data.</text>
</comment>
<keyword evidence="1" id="KW-0472">Membrane</keyword>
<evidence type="ECO:0000313" key="2">
    <source>
        <dbReference type="EMBL" id="MBK3494000.1"/>
    </source>
</evidence>
<organism evidence="2 3">
    <name type="scientific">Viridibacillus soli</name>
    <dbReference type="NCBI Taxonomy" id="2798301"/>
    <lineage>
        <taxon>Bacteria</taxon>
        <taxon>Bacillati</taxon>
        <taxon>Bacillota</taxon>
        <taxon>Bacilli</taxon>
        <taxon>Bacillales</taxon>
        <taxon>Caryophanaceae</taxon>
        <taxon>Viridibacillus</taxon>
    </lineage>
</organism>
<proteinExistence type="predicted"/>
<protein>
    <submittedName>
        <fullName evidence="2">Uncharacterized protein</fullName>
    </submittedName>
</protein>
<sequence length="133" mass="15022">MMKKYKWLYIIGVFLIVIAAAGYFLPRLLLNIAYSPYLEEKEVPLVENLPKATDSLEMKNGKYLLAFSELKSLSDSDTGAFYVIDEAGRFLSQSVKQDLSEPIGMTTAHDKAYVVDNRSLQRSSIDLKTGKFE</sequence>
<keyword evidence="1" id="KW-0812">Transmembrane</keyword>